<sequence length="1157" mass="123561">MGVDAEELIVRPFREVVERGTEAVANAESYDEGDGGDVDAETLAEMVKAGRAVVREGERALKRLQPVWDGQVEKYGDAFKDAMLQQDDIERRRRELEDLLYDFEDYTEPASFDTAKFAELQAATRSFALDVINHTKRLKLESPKRASTAAQLTTIMSGAQGGTSSGGGAGGKTNSFPPLPPLPASMSGVPPMPPMPNLASLPAINGSERRSRSSLMKTGGISSPRSMSLASTSAMSSIPQHTAITTTAPTTSPDMVDGDDQLFEATSRGLASPTMTEAPSLHSMPSTRASVSHSSLRRASTKSSVATSMSGASSSRGAFVFDHTERYQLYNHPEGQDQRLSGPDEGDGASAGPGTHPTPPPSVPRTSAWVRSHQQQLHQLHQLQNLQQYQHAPRLRAKASRDTVATVATDYSSGSAAYDSPMMLSRFNSLTVDGSVRSATAATASTANTVYSAAPSPVLAADSNNNNNNNACRTSYLSSAAPSYTSSPVMTVATPPLPSAAADSSSKSSSTPPPFIAPPIASLPPPAMAPSHAASQSIQSSQSIQDFIKFAPSPPVPPISLPLSPRHRPSRPQSDDEDGDSGGEPILMDSEIEELEERTHQRPGSRMSSSGHQHSARLDWKPKMRDSTMGPSGDRAERPVSRQTHRPLTPEEPAPARMASPNLPPSVPSGLSEKHYDPGLMVVGDEDKLTKIATGASATAMGAATGDDSVTVDTAPLIREFVREADCSIGPKSTFERMGGFCKGADLYRTGGHWAGIKQQGGYVANKQASIGRCVGCGYAHNYEEVRLDMDKKPEATFTKAGGARFRLRLLYKSHICNAISSQRQAESHYACIFCVHMGSTVREGDATVFTTPDHLLLHLARHPQPLPIVPGVTVVYGNERGANGAAGGGGNSSSGMSSVSTSTDPIDANDFDLHLVNPPLPTPVPPTVGQAAVATAFREHIHRYGGKKLARPPNYGGDMLHFLVGARIVGIMFPEKWEGKWCMGWHDGFVGAFSAKHVRIEPPRHNEIPMASSDSGMSVTARWKWKPNEGRGKDNDKEKDGKTKRSGDSSSSVLAADDAASVWLSFEKGETISNVKCLYADHWCWAGTNSKGRFGVFPQSHIITKTLQQETLAPLRPAKTGWSTKSLFKSGSSARRPPSSSAASSLSNSTGRTRYT</sequence>
<reference evidence="2 3" key="1">
    <citation type="submission" date="2024-01" db="EMBL/GenBank/DDBJ databases">
        <authorList>
            <person name="Allen C."/>
            <person name="Tagirdzhanova G."/>
        </authorList>
    </citation>
    <scope>NUCLEOTIDE SEQUENCE [LARGE SCALE GENOMIC DNA]</scope>
</reference>
<feature type="compositionally biased region" description="Basic and acidic residues" evidence="1">
    <location>
        <begin position="1027"/>
        <end position="1048"/>
    </location>
</feature>
<feature type="compositionally biased region" description="Low complexity" evidence="1">
    <location>
        <begin position="1131"/>
        <end position="1150"/>
    </location>
</feature>
<feature type="region of interest" description="Disordered" evidence="1">
    <location>
        <begin position="1007"/>
        <end position="1052"/>
    </location>
</feature>
<keyword evidence="3" id="KW-1185">Reference proteome</keyword>
<feature type="region of interest" description="Disordered" evidence="1">
    <location>
        <begin position="1124"/>
        <end position="1157"/>
    </location>
</feature>
<evidence type="ECO:0000256" key="1">
    <source>
        <dbReference type="SAM" id="MobiDB-lite"/>
    </source>
</evidence>
<evidence type="ECO:0000313" key="2">
    <source>
        <dbReference type="EMBL" id="CAK7211538.1"/>
    </source>
</evidence>
<name>A0ABP0AW96_9PEZI</name>
<dbReference type="Proteomes" id="UP001642405">
    <property type="component" value="Unassembled WGS sequence"/>
</dbReference>
<feature type="compositionally biased region" description="Low complexity" evidence="1">
    <location>
        <begin position="529"/>
        <end position="545"/>
    </location>
</feature>
<feature type="region of interest" description="Disordered" evidence="1">
    <location>
        <begin position="207"/>
        <end position="240"/>
    </location>
</feature>
<gene>
    <name evidence="2" type="ORF">SCUCBS95973_001149</name>
</gene>
<feature type="compositionally biased region" description="Polar residues" evidence="1">
    <location>
        <begin position="213"/>
        <end position="225"/>
    </location>
</feature>
<feature type="compositionally biased region" description="Gly residues" evidence="1">
    <location>
        <begin position="159"/>
        <end position="171"/>
    </location>
</feature>
<accession>A0ABP0AW96</accession>
<dbReference type="EMBL" id="CAWUHB010000004">
    <property type="protein sequence ID" value="CAK7211538.1"/>
    <property type="molecule type" value="Genomic_DNA"/>
</dbReference>
<feature type="region of interest" description="Disordered" evidence="1">
    <location>
        <begin position="272"/>
        <end position="314"/>
    </location>
</feature>
<feature type="compositionally biased region" description="Polar residues" evidence="1">
    <location>
        <begin position="273"/>
        <end position="294"/>
    </location>
</feature>
<feature type="region of interest" description="Disordered" evidence="1">
    <location>
        <begin position="495"/>
        <end position="674"/>
    </location>
</feature>
<evidence type="ECO:0008006" key="4">
    <source>
        <dbReference type="Google" id="ProtNLM"/>
    </source>
</evidence>
<organism evidence="2 3">
    <name type="scientific">Sporothrix curviconia</name>
    <dbReference type="NCBI Taxonomy" id="1260050"/>
    <lineage>
        <taxon>Eukaryota</taxon>
        <taxon>Fungi</taxon>
        <taxon>Dikarya</taxon>
        <taxon>Ascomycota</taxon>
        <taxon>Pezizomycotina</taxon>
        <taxon>Sordariomycetes</taxon>
        <taxon>Sordariomycetidae</taxon>
        <taxon>Ophiostomatales</taxon>
        <taxon>Ophiostomataceae</taxon>
        <taxon>Sporothrix</taxon>
    </lineage>
</organism>
<evidence type="ECO:0000313" key="3">
    <source>
        <dbReference type="Proteomes" id="UP001642405"/>
    </source>
</evidence>
<proteinExistence type="predicted"/>
<feature type="region of interest" description="Disordered" evidence="1">
    <location>
        <begin position="157"/>
        <end position="184"/>
    </location>
</feature>
<protein>
    <recommendedName>
        <fullName evidence="4">Sh3 domain containing protein</fullName>
    </recommendedName>
</protein>
<feature type="region of interest" description="Disordered" evidence="1">
    <location>
        <begin position="333"/>
        <end position="368"/>
    </location>
</feature>
<feature type="compositionally biased region" description="Low complexity" evidence="1">
    <location>
        <begin position="226"/>
        <end position="240"/>
    </location>
</feature>
<feature type="compositionally biased region" description="Basic and acidic residues" evidence="1">
    <location>
        <begin position="616"/>
        <end position="626"/>
    </location>
</feature>
<comment type="caution">
    <text evidence="2">The sequence shown here is derived from an EMBL/GenBank/DDBJ whole genome shotgun (WGS) entry which is preliminary data.</text>
</comment>
<feature type="compositionally biased region" description="Low complexity" evidence="1">
    <location>
        <begin position="499"/>
        <end position="510"/>
    </location>
</feature>
<feature type="compositionally biased region" description="Low complexity" evidence="1">
    <location>
        <begin position="303"/>
        <end position="314"/>
    </location>
</feature>
<feature type="compositionally biased region" description="Pro residues" evidence="1">
    <location>
        <begin position="511"/>
        <end position="528"/>
    </location>
</feature>